<accession>A0A3M7PXP8</accession>
<protein>
    <submittedName>
        <fullName evidence="2">Uncharacterized protein</fullName>
    </submittedName>
</protein>
<feature type="compositionally biased region" description="Basic residues" evidence="1">
    <location>
        <begin position="7"/>
        <end position="20"/>
    </location>
</feature>
<name>A0A3M7PXP8_BRAPC</name>
<proteinExistence type="predicted"/>
<comment type="caution">
    <text evidence="2">The sequence shown here is derived from an EMBL/GenBank/DDBJ whole genome shotgun (WGS) entry which is preliminary data.</text>
</comment>
<evidence type="ECO:0000313" key="3">
    <source>
        <dbReference type="Proteomes" id="UP000276133"/>
    </source>
</evidence>
<sequence>MNSKNQKGIRKQSRWSKKKAAGQNKRNSENGAFKKTNIKQSKFNDFFLIILLYVIFDLTKFDMTNTHFSVLTISLYRGLTFKEPLIKKARRKIRELFPQIKLIAVLKTLQTLNIIDKETS</sequence>
<organism evidence="2 3">
    <name type="scientific">Brachionus plicatilis</name>
    <name type="common">Marine rotifer</name>
    <name type="synonym">Brachionus muelleri</name>
    <dbReference type="NCBI Taxonomy" id="10195"/>
    <lineage>
        <taxon>Eukaryota</taxon>
        <taxon>Metazoa</taxon>
        <taxon>Spiralia</taxon>
        <taxon>Gnathifera</taxon>
        <taxon>Rotifera</taxon>
        <taxon>Eurotatoria</taxon>
        <taxon>Monogononta</taxon>
        <taxon>Pseudotrocha</taxon>
        <taxon>Ploima</taxon>
        <taxon>Brachionidae</taxon>
        <taxon>Brachionus</taxon>
    </lineage>
</organism>
<evidence type="ECO:0000256" key="1">
    <source>
        <dbReference type="SAM" id="MobiDB-lite"/>
    </source>
</evidence>
<reference evidence="2 3" key="1">
    <citation type="journal article" date="2018" name="Sci. Rep.">
        <title>Genomic signatures of local adaptation to the degree of environmental predictability in rotifers.</title>
        <authorList>
            <person name="Franch-Gras L."/>
            <person name="Hahn C."/>
            <person name="Garcia-Roger E.M."/>
            <person name="Carmona M.J."/>
            <person name="Serra M."/>
            <person name="Gomez A."/>
        </authorList>
    </citation>
    <scope>NUCLEOTIDE SEQUENCE [LARGE SCALE GENOMIC DNA]</scope>
    <source>
        <strain evidence="2">HYR1</strain>
    </source>
</reference>
<feature type="region of interest" description="Disordered" evidence="1">
    <location>
        <begin position="1"/>
        <end position="34"/>
    </location>
</feature>
<dbReference type="EMBL" id="REGN01008322">
    <property type="protein sequence ID" value="RNA03860.1"/>
    <property type="molecule type" value="Genomic_DNA"/>
</dbReference>
<evidence type="ECO:0000313" key="2">
    <source>
        <dbReference type="EMBL" id="RNA03860.1"/>
    </source>
</evidence>
<keyword evidence="3" id="KW-1185">Reference proteome</keyword>
<dbReference type="Proteomes" id="UP000276133">
    <property type="component" value="Unassembled WGS sequence"/>
</dbReference>
<dbReference type="AlphaFoldDB" id="A0A3M7PXP8"/>
<gene>
    <name evidence="2" type="ORF">BpHYR1_045712</name>
</gene>